<dbReference type="SUPFAM" id="SSF51306">
    <property type="entry name" value="LexA/Signal peptidase"/>
    <property type="match status" value="1"/>
</dbReference>
<evidence type="ECO:0000256" key="1">
    <source>
        <dbReference type="SAM" id="MobiDB-lite"/>
    </source>
</evidence>
<feature type="region of interest" description="Disordered" evidence="1">
    <location>
        <begin position="180"/>
        <end position="231"/>
    </location>
</feature>
<gene>
    <name evidence="3" type="ORF">KHB02_13470</name>
</gene>
<keyword evidence="2" id="KW-0472">Membrane</keyword>
<keyword evidence="2" id="KW-1133">Transmembrane helix</keyword>
<proteinExistence type="predicted"/>
<keyword evidence="2" id="KW-0812">Transmembrane</keyword>
<feature type="transmembrane region" description="Helical" evidence="2">
    <location>
        <begin position="255"/>
        <end position="276"/>
    </location>
</feature>
<dbReference type="InterPro" id="IPR036286">
    <property type="entry name" value="LexA/Signal_pep-like_sf"/>
</dbReference>
<dbReference type="EMBL" id="JAGYPE010000002">
    <property type="protein sequence ID" value="MBS4182402.1"/>
    <property type="molecule type" value="Genomic_DNA"/>
</dbReference>
<evidence type="ECO:0000256" key="2">
    <source>
        <dbReference type="SAM" id="Phobius"/>
    </source>
</evidence>
<feature type="transmembrane region" description="Helical" evidence="2">
    <location>
        <begin position="20"/>
        <end position="48"/>
    </location>
</feature>
<feature type="compositionally biased region" description="Basic and acidic residues" evidence="1">
    <location>
        <begin position="203"/>
        <end position="228"/>
    </location>
</feature>
<dbReference type="CDD" id="cd06462">
    <property type="entry name" value="Peptidase_S24_S26"/>
    <property type="match status" value="1"/>
</dbReference>
<protein>
    <submittedName>
        <fullName evidence="3">S24/S26 family peptidase</fullName>
    </submittedName>
</protein>
<accession>A0A942SZ16</accession>
<reference evidence="3" key="1">
    <citation type="submission" date="2021-05" db="EMBL/GenBank/DDBJ databases">
        <title>Novel Bacillus species.</title>
        <authorList>
            <person name="Liu G."/>
        </authorList>
    </citation>
    <scope>NUCLEOTIDE SEQUENCE</scope>
    <source>
        <strain evidence="3">FJAT-50051</strain>
    </source>
</reference>
<name>A0A942SZ16_9BACI</name>
<sequence>MHGGPTPHDVLHDAVDWGRVVVATLARGIVATLLGLALWAAAPAVIGWQPTTVMTGSMEPRLVPGDVVVSRPVSAEEVREGKILLADDPDQPGHLRMHRYVEAGPGGTLVTKGDANPQRDSTPLEPSAVHGVAFLRIPFVGSPILWLRQGEWAPIGLLVLGLGALLALCTVDGSLRRLAGADTDTDTDTDGGDFGGDGAGSSDDVRDPSADDVRDPVVDDRREARDGAATRLQAAATVPTTRRALRRRDRRVRRVRLLGGGAAVVLLVSGAVGTLVPTPAVAAPFSRATSTVASLGTATAVAVPTLTCVQTTADIVTIEWTYPDNIGTPNSFDLMNGTTQVATAAGTAKSLQYRGSGLLNLGTSYDLTLRTNLGGSWLVTNTTPVKVRVTSLLGSGSATCVR</sequence>
<dbReference type="AlphaFoldDB" id="A0A942SZ16"/>
<evidence type="ECO:0000313" key="3">
    <source>
        <dbReference type="EMBL" id="MBS4182402.1"/>
    </source>
</evidence>
<organism evidence="3">
    <name type="scientific">Neobacillus citreus</name>
    <dbReference type="NCBI Taxonomy" id="2833578"/>
    <lineage>
        <taxon>Bacteria</taxon>
        <taxon>Bacillati</taxon>
        <taxon>Bacillota</taxon>
        <taxon>Bacilli</taxon>
        <taxon>Bacillales</taxon>
        <taxon>Bacillaceae</taxon>
        <taxon>Neobacillus</taxon>
    </lineage>
</organism>
<comment type="caution">
    <text evidence="3">The sequence shown here is derived from an EMBL/GenBank/DDBJ whole genome shotgun (WGS) entry which is preliminary data.</text>
</comment>